<dbReference type="EMBL" id="MEUF01000022">
    <property type="protein sequence ID" value="OGC35672.1"/>
    <property type="molecule type" value="Genomic_DNA"/>
</dbReference>
<evidence type="ECO:0000256" key="6">
    <source>
        <dbReference type="ARBA" id="ARBA00023014"/>
    </source>
</evidence>
<organism evidence="9 10">
    <name type="scientific">candidate division WOR-1 bacterium RIFOXYB2_FULL_48_7</name>
    <dbReference type="NCBI Taxonomy" id="1802583"/>
    <lineage>
        <taxon>Bacteria</taxon>
        <taxon>Bacillati</taxon>
        <taxon>Saganbacteria</taxon>
    </lineage>
</organism>
<dbReference type="NCBIfam" id="TIGR01957">
    <property type="entry name" value="nuoB_fam"/>
    <property type="match status" value="1"/>
</dbReference>
<sequence length="140" mass="15846">MLKQIHNWSLKRSLWVYHAGASACNNCDIEILDLLTPRHDVERFGIMLVGSPRHADVMLVSGIANRQIAPRLIRLYEQLPKPHVVVAIGTCACSAHMFRDSYNYNQPIDKIIPVDVYLPGCPPKPEAMIDAILKAREKFK</sequence>
<comment type="cofactor">
    <cofactor evidence="1">
        <name>[4Fe-4S] cluster</name>
        <dbReference type="ChEBI" id="CHEBI:49883"/>
    </cofactor>
</comment>
<dbReference type="PANTHER" id="PTHR42989">
    <property type="entry name" value="HYDROGENASE-4 COMPONENT I"/>
    <property type="match status" value="1"/>
</dbReference>
<keyword evidence="6 7" id="KW-0411">Iron-sulfur</keyword>
<dbReference type="InterPro" id="IPR006138">
    <property type="entry name" value="NADH_UQ_OxRdtase_20Kd_su"/>
</dbReference>
<comment type="caution">
    <text evidence="9">The sequence shown here is derived from an EMBL/GenBank/DDBJ whole genome shotgun (WGS) entry which is preliminary data.</text>
</comment>
<dbReference type="GO" id="GO:0048038">
    <property type="term" value="F:quinone binding"/>
    <property type="evidence" value="ECO:0007669"/>
    <property type="project" value="InterPro"/>
</dbReference>
<dbReference type="InterPro" id="IPR006137">
    <property type="entry name" value="NADH_UbQ_OxRdtase-like_20kDa"/>
</dbReference>
<proteinExistence type="inferred from homology"/>
<reference evidence="9 10" key="1">
    <citation type="journal article" date="2016" name="Nat. Commun.">
        <title>Thousands of microbial genomes shed light on interconnected biogeochemical processes in an aquifer system.</title>
        <authorList>
            <person name="Anantharaman K."/>
            <person name="Brown C.T."/>
            <person name="Hug L.A."/>
            <person name="Sharon I."/>
            <person name="Castelle C.J."/>
            <person name="Probst A.J."/>
            <person name="Thomas B.C."/>
            <person name="Singh A."/>
            <person name="Wilkins M.J."/>
            <person name="Karaoz U."/>
            <person name="Brodie E.L."/>
            <person name="Williams K.H."/>
            <person name="Hubbard S.S."/>
            <person name="Banfield J.F."/>
        </authorList>
    </citation>
    <scope>NUCLEOTIDE SEQUENCE [LARGE SCALE GENOMIC DNA]</scope>
</reference>
<dbReference type="Gene3D" id="3.40.50.12280">
    <property type="match status" value="1"/>
</dbReference>
<dbReference type="InterPro" id="IPR052375">
    <property type="entry name" value="Complex_I_20kDa-like"/>
</dbReference>
<evidence type="ECO:0000313" key="10">
    <source>
        <dbReference type="Proteomes" id="UP000178951"/>
    </source>
</evidence>
<comment type="similarity">
    <text evidence="2 7">Belongs to the complex I 20 kDa subunit family.</text>
</comment>
<dbReference type="Pfam" id="PF01058">
    <property type="entry name" value="Oxidored_q6"/>
    <property type="match status" value="1"/>
</dbReference>
<name>A0A1F4TSI5_UNCSA</name>
<keyword evidence="7" id="KW-0520">NAD</keyword>
<dbReference type="SUPFAM" id="SSF56770">
    <property type="entry name" value="HydA/Nqo6-like"/>
    <property type="match status" value="1"/>
</dbReference>
<evidence type="ECO:0000256" key="4">
    <source>
        <dbReference type="ARBA" id="ARBA00022723"/>
    </source>
</evidence>
<dbReference type="AlphaFoldDB" id="A0A1F4TSI5"/>
<keyword evidence="4 7" id="KW-0479">Metal-binding</keyword>
<evidence type="ECO:0000256" key="7">
    <source>
        <dbReference type="RuleBase" id="RU004464"/>
    </source>
</evidence>
<evidence type="ECO:0000256" key="1">
    <source>
        <dbReference type="ARBA" id="ARBA00001966"/>
    </source>
</evidence>
<evidence type="ECO:0000259" key="8">
    <source>
        <dbReference type="Pfam" id="PF01058"/>
    </source>
</evidence>
<dbReference type="GO" id="GO:0046872">
    <property type="term" value="F:metal ion binding"/>
    <property type="evidence" value="ECO:0007669"/>
    <property type="project" value="UniProtKB-KW"/>
</dbReference>
<dbReference type="Proteomes" id="UP000178951">
    <property type="component" value="Unassembled WGS sequence"/>
</dbReference>
<evidence type="ECO:0000313" key="9">
    <source>
        <dbReference type="EMBL" id="OGC35672.1"/>
    </source>
</evidence>
<accession>A0A1F4TSI5</accession>
<evidence type="ECO:0000256" key="5">
    <source>
        <dbReference type="ARBA" id="ARBA00023004"/>
    </source>
</evidence>
<dbReference type="STRING" id="1802583.A2311_00930"/>
<evidence type="ECO:0000256" key="3">
    <source>
        <dbReference type="ARBA" id="ARBA00022485"/>
    </source>
</evidence>
<feature type="domain" description="NADH:ubiquinone oxidoreductase-like 20kDa subunit" evidence="8">
    <location>
        <begin position="24"/>
        <end position="134"/>
    </location>
</feature>
<dbReference type="GO" id="GO:0051539">
    <property type="term" value="F:4 iron, 4 sulfur cluster binding"/>
    <property type="evidence" value="ECO:0007669"/>
    <property type="project" value="UniProtKB-KW"/>
</dbReference>
<protein>
    <recommendedName>
        <fullName evidence="8">NADH:ubiquinone oxidoreductase-like 20kDa subunit domain-containing protein</fullName>
    </recommendedName>
</protein>
<gene>
    <name evidence="9" type="ORF">A2311_00930</name>
</gene>
<dbReference type="GO" id="GO:0008137">
    <property type="term" value="F:NADH dehydrogenase (ubiquinone) activity"/>
    <property type="evidence" value="ECO:0007669"/>
    <property type="project" value="InterPro"/>
</dbReference>
<dbReference type="NCBIfam" id="NF005012">
    <property type="entry name" value="PRK06411.1"/>
    <property type="match status" value="1"/>
</dbReference>
<evidence type="ECO:0000256" key="2">
    <source>
        <dbReference type="ARBA" id="ARBA00009173"/>
    </source>
</evidence>
<dbReference type="PANTHER" id="PTHR42989:SF1">
    <property type="entry name" value="FORMATE HYDROGENLYASE SUBUNIT 7-RELATED"/>
    <property type="match status" value="1"/>
</dbReference>
<dbReference type="PROSITE" id="PS51257">
    <property type="entry name" value="PROKAR_LIPOPROTEIN"/>
    <property type="match status" value="1"/>
</dbReference>
<keyword evidence="5 7" id="KW-0408">Iron</keyword>
<keyword evidence="3 7" id="KW-0004">4Fe-4S</keyword>